<feature type="domain" description="UspA" evidence="3">
    <location>
        <begin position="3"/>
        <end position="137"/>
    </location>
</feature>
<dbReference type="PANTHER" id="PTHR46268">
    <property type="entry name" value="STRESS RESPONSE PROTEIN NHAX"/>
    <property type="match status" value="1"/>
</dbReference>
<dbReference type="EMBL" id="JBHSXL010000003">
    <property type="protein sequence ID" value="MFC6891779.1"/>
    <property type="molecule type" value="Genomic_DNA"/>
</dbReference>
<feature type="region of interest" description="Disordered" evidence="2">
    <location>
        <begin position="38"/>
        <end position="61"/>
    </location>
</feature>
<comment type="similarity">
    <text evidence="1">Belongs to the universal stress protein A family.</text>
</comment>
<dbReference type="AlphaFoldDB" id="A0ABD5UQN0"/>
<name>A0ABD5UQN0_9EURY</name>
<reference evidence="4 5" key="1">
    <citation type="journal article" date="2019" name="Int. J. Syst. Evol. Microbiol.">
        <title>The Global Catalogue of Microorganisms (GCM) 10K type strain sequencing project: providing services to taxonomists for standard genome sequencing and annotation.</title>
        <authorList>
            <consortium name="The Broad Institute Genomics Platform"/>
            <consortium name="The Broad Institute Genome Sequencing Center for Infectious Disease"/>
            <person name="Wu L."/>
            <person name="Ma J."/>
        </authorList>
    </citation>
    <scope>NUCLEOTIDE SEQUENCE [LARGE SCALE GENOMIC DNA]</scope>
    <source>
        <strain evidence="4 5">SKJ47</strain>
    </source>
</reference>
<gene>
    <name evidence="4" type="ORF">ACFQE9_03985</name>
</gene>
<feature type="compositionally biased region" description="Basic and acidic residues" evidence="2">
    <location>
        <begin position="38"/>
        <end position="56"/>
    </location>
</feature>
<evidence type="ECO:0000259" key="3">
    <source>
        <dbReference type="Pfam" id="PF00582"/>
    </source>
</evidence>
<dbReference type="RefSeq" id="WP_379740661.1">
    <property type="nucleotide sequence ID" value="NZ_JBHSVN010000001.1"/>
</dbReference>
<dbReference type="PANTHER" id="PTHR46268:SF6">
    <property type="entry name" value="UNIVERSAL STRESS PROTEIN UP12"/>
    <property type="match status" value="1"/>
</dbReference>
<proteinExistence type="inferred from homology"/>
<evidence type="ECO:0000256" key="1">
    <source>
        <dbReference type="ARBA" id="ARBA00008791"/>
    </source>
</evidence>
<sequence length="142" mass="15253">MVILAAVSESEQSREIALEADALAAAFDDEVHLIHVTDESEYTRTVERQSESRQEGSGDVAEAAAAEAVEDFLEELDAETKVVSRIGTPGKKIVEYADEVDARYLVIGGRSRSPVGKALFGSVTQSVLLNTERPVVTITASD</sequence>
<dbReference type="InterPro" id="IPR006016">
    <property type="entry name" value="UspA"/>
</dbReference>
<dbReference type="CDD" id="cd00293">
    <property type="entry name" value="USP-like"/>
    <property type="match status" value="1"/>
</dbReference>
<dbReference type="Proteomes" id="UP001596296">
    <property type="component" value="Unassembled WGS sequence"/>
</dbReference>
<accession>A0ABD5UQN0</accession>
<keyword evidence="5" id="KW-1185">Reference proteome</keyword>
<dbReference type="Gene3D" id="3.40.50.620">
    <property type="entry name" value="HUPs"/>
    <property type="match status" value="1"/>
</dbReference>
<comment type="caution">
    <text evidence="4">The sequence shown here is derived from an EMBL/GenBank/DDBJ whole genome shotgun (WGS) entry which is preliminary data.</text>
</comment>
<evidence type="ECO:0000313" key="5">
    <source>
        <dbReference type="Proteomes" id="UP001596296"/>
    </source>
</evidence>
<organism evidence="4 5">
    <name type="scientific">Halopenitus salinus</name>
    <dbReference type="NCBI Taxonomy" id="1198295"/>
    <lineage>
        <taxon>Archaea</taxon>
        <taxon>Methanobacteriati</taxon>
        <taxon>Methanobacteriota</taxon>
        <taxon>Stenosarchaea group</taxon>
        <taxon>Halobacteria</taxon>
        <taxon>Halobacteriales</taxon>
        <taxon>Haloferacaceae</taxon>
        <taxon>Halopenitus</taxon>
    </lineage>
</organism>
<dbReference type="Pfam" id="PF00582">
    <property type="entry name" value="Usp"/>
    <property type="match status" value="1"/>
</dbReference>
<dbReference type="SUPFAM" id="SSF52402">
    <property type="entry name" value="Adenine nucleotide alpha hydrolases-like"/>
    <property type="match status" value="1"/>
</dbReference>
<evidence type="ECO:0000256" key="2">
    <source>
        <dbReference type="SAM" id="MobiDB-lite"/>
    </source>
</evidence>
<evidence type="ECO:0000313" key="4">
    <source>
        <dbReference type="EMBL" id="MFC6891779.1"/>
    </source>
</evidence>
<dbReference type="InterPro" id="IPR014729">
    <property type="entry name" value="Rossmann-like_a/b/a_fold"/>
</dbReference>
<protein>
    <submittedName>
        <fullName evidence="4">Universal stress protein</fullName>
    </submittedName>
</protein>